<dbReference type="AlphaFoldDB" id="A0AAN9KU97"/>
<dbReference type="Proteomes" id="UP001367508">
    <property type="component" value="Unassembled WGS sequence"/>
</dbReference>
<organism evidence="1 2">
    <name type="scientific">Canavalia gladiata</name>
    <name type="common">Sword bean</name>
    <name type="synonym">Dolichos gladiatus</name>
    <dbReference type="NCBI Taxonomy" id="3824"/>
    <lineage>
        <taxon>Eukaryota</taxon>
        <taxon>Viridiplantae</taxon>
        <taxon>Streptophyta</taxon>
        <taxon>Embryophyta</taxon>
        <taxon>Tracheophyta</taxon>
        <taxon>Spermatophyta</taxon>
        <taxon>Magnoliopsida</taxon>
        <taxon>eudicotyledons</taxon>
        <taxon>Gunneridae</taxon>
        <taxon>Pentapetalae</taxon>
        <taxon>rosids</taxon>
        <taxon>fabids</taxon>
        <taxon>Fabales</taxon>
        <taxon>Fabaceae</taxon>
        <taxon>Papilionoideae</taxon>
        <taxon>50 kb inversion clade</taxon>
        <taxon>NPAAA clade</taxon>
        <taxon>indigoferoid/millettioid clade</taxon>
        <taxon>Phaseoleae</taxon>
        <taxon>Canavalia</taxon>
    </lineage>
</organism>
<evidence type="ECO:0000313" key="2">
    <source>
        <dbReference type="Proteomes" id="UP001367508"/>
    </source>
</evidence>
<proteinExistence type="predicted"/>
<keyword evidence="2" id="KW-1185">Reference proteome</keyword>
<reference evidence="1 2" key="1">
    <citation type="submission" date="2024-01" db="EMBL/GenBank/DDBJ databases">
        <title>The genomes of 5 underutilized Papilionoideae crops provide insights into root nodulation and disease resistanc.</title>
        <authorList>
            <person name="Jiang F."/>
        </authorList>
    </citation>
    <scope>NUCLEOTIDE SEQUENCE [LARGE SCALE GENOMIC DNA]</scope>
    <source>
        <strain evidence="1">LVBAO_FW01</strain>
        <tissue evidence="1">Leaves</tissue>
    </source>
</reference>
<sequence length="113" mass="12536">MTVEKDWEEGVVTIHIGGDQRLERVRGLRTLGKGVSGTTIGASAREDKNLMRVSPSEKRTQLLKEGKHTSSMVVVSAKNGESILMERLIHVWSTMIEQNYIVAHGEQHTINGV</sequence>
<protein>
    <submittedName>
        <fullName evidence="1">Uncharacterized protein</fullName>
    </submittedName>
</protein>
<name>A0AAN9KU97_CANGL</name>
<gene>
    <name evidence="1" type="ORF">VNO77_26827</name>
</gene>
<accession>A0AAN9KU97</accession>
<evidence type="ECO:0000313" key="1">
    <source>
        <dbReference type="EMBL" id="KAK7323356.1"/>
    </source>
</evidence>
<dbReference type="EMBL" id="JAYMYQ010000006">
    <property type="protein sequence ID" value="KAK7323356.1"/>
    <property type="molecule type" value="Genomic_DNA"/>
</dbReference>
<comment type="caution">
    <text evidence="1">The sequence shown here is derived from an EMBL/GenBank/DDBJ whole genome shotgun (WGS) entry which is preliminary data.</text>
</comment>